<evidence type="ECO:0000259" key="1">
    <source>
        <dbReference type="Pfam" id="PF17131"/>
    </source>
</evidence>
<evidence type="ECO:0000313" key="3">
    <source>
        <dbReference type="Proteomes" id="UP000184774"/>
    </source>
</evidence>
<dbReference type="Gene3D" id="2.50.20.10">
    <property type="entry name" value="Lipoprotein localisation LolA/LolB/LppX"/>
    <property type="match status" value="1"/>
</dbReference>
<dbReference type="PIRSF" id="PIRSF028205">
    <property type="entry name" value="UCP028205"/>
    <property type="match status" value="1"/>
</dbReference>
<dbReference type="Proteomes" id="UP000184774">
    <property type="component" value="Unassembled WGS sequence"/>
</dbReference>
<feature type="domain" description="Uncharacterized protein TP-0789" evidence="1">
    <location>
        <begin position="71"/>
        <end position="246"/>
    </location>
</feature>
<evidence type="ECO:0000313" key="2">
    <source>
        <dbReference type="EMBL" id="SIO94748.1"/>
    </source>
</evidence>
<dbReference type="Pfam" id="PF17131">
    <property type="entry name" value="LolA_like"/>
    <property type="match status" value="1"/>
</dbReference>
<proteinExistence type="predicted"/>
<sequence length="253" mass="29468">MFRYLLTVVIVITGEMGLPLQVHAESASRMLNRVDQYRLRLPEAKVVTLVKLYKDNTLDKTRLYWVYTHPERKSLVLFKSNVEDGQKLLMLSDNFWLLMPNSHRPIRITPMQKLLGSASIGDIATLNWSEQYTADYTGLSNIDMHGQSFVEAKLVLNAKNKAVTYKKIILWVNPQTDFPIRADLYLQSQKLAKQAFFYPDNKEHPNKIVSMTLLDRIRPNLKTVIEYQEVTPYHLDDKYYNPAYLIRQSRVDG</sequence>
<gene>
    <name evidence="2" type="ORF">VSP9026_02478</name>
</gene>
<dbReference type="RefSeq" id="WP_074373270.1">
    <property type="nucleotide sequence ID" value="NZ_AP024907.1"/>
</dbReference>
<name>A0A1N6M5M9_9VIBR</name>
<dbReference type="InterPro" id="IPR011220">
    <property type="entry name" value="UCP028205"/>
</dbReference>
<dbReference type="AlphaFoldDB" id="A0A1N6M5M9"/>
<accession>A0A1N6M5M9</accession>
<dbReference type="EMBL" id="FSSB01000016">
    <property type="protein sequence ID" value="SIO94748.1"/>
    <property type="molecule type" value="Genomic_DNA"/>
</dbReference>
<dbReference type="OrthoDB" id="597707at2"/>
<dbReference type="InterPro" id="IPR033399">
    <property type="entry name" value="TP_0789-like"/>
</dbReference>
<organism evidence="2 3">
    <name type="scientific">Vibrio spartinae</name>
    <dbReference type="NCBI Taxonomy" id="1918945"/>
    <lineage>
        <taxon>Bacteria</taxon>
        <taxon>Pseudomonadati</taxon>
        <taxon>Pseudomonadota</taxon>
        <taxon>Gammaproteobacteria</taxon>
        <taxon>Vibrionales</taxon>
        <taxon>Vibrionaceae</taxon>
        <taxon>Vibrio</taxon>
    </lineage>
</organism>
<protein>
    <recommendedName>
        <fullName evidence="1">Uncharacterized protein TP-0789 domain-containing protein</fullName>
    </recommendedName>
</protein>
<dbReference type="CDD" id="cd16329">
    <property type="entry name" value="LolA_like"/>
    <property type="match status" value="1"/>
</dbReference>
<reference evidence="2 3" key="1">
    <citation type="submission" date="2016-12" db="EMBL/GenBank/DDBJ databases">
        <authorList>
            <person name="Song W.-J."/>
            <person name="Kurnit D.M."/>
        </authorList>
    </citation>
    <scope>NUCLEOTIDE SEQUENCE [LARGE SCALE GENOMIC DNA]</scope>
    <source>
        <strain evidence="2 3">CECT 9026</strain>
    </source>
</reference>